<dbReference type="SUPFAM" id="SSF56672">
    <property type="entry name" value="DNA/RNA polymerases"/>
    <property type="match status" value="1"/>
</dbReference>
<name>A0AAE1PTP2_9EUCA</name>
<dbReference type="InterPro" id="IPR043502">
    <property type="entry name" value="DNA/RNA_pol_sf"/>
</dbReference>
<comment type="caution">
    <text evidence="2">The sequence shown here is derived from an EMBL/GenBank/DDBJ whole genome shotgun (WGS) entry which is preliminary data.</text>
</comment>
<proteinExistence type="predicted"/>
<sequence length="437" mass="48681">MFKVVTTGQDANFTQVQLSYAVSLARSVIRRTRCTAVVVDSSNTHFLSNLADLSRGNRLLLWPTLLVVVSQMTQTLRHPVTLPNYRQTNFEALRNHLRGFANNGWIMGGMSRKEQELAEDHSGERNHVYSFQVMSRKIIHVADVQSPSLCLDFLTAHDLLIHQPIGATIPTKHCRHATPTITHISHTNTYQHILQEFLQLLSTNTSQNTHDPGICHKITTKGPPMFAKTWRMPPECREAAKRKFHVKNQQGVARHSDSAWASPLHMAPKQQEGGGADGVMSVAGNAHDPGDEAAANFRLPPLQQHDGGAFHLPSALQPDQWTIFLTIRASMKEDLHHSPAELVFGEDLHLPGQVTSLDVDTANLPFLPALYPHQHNSTPDPRRHHSACTLHRTSCCIQTHRTPLQQLYTGPHPVLSRTDATVTLQIAGKPKFRTPLG</sequence>
<gene>
    <name evidence="2" type="ORF">Pmani_015386</name>
</gene>
<accession>A0AAE1PTP2</accession>
<keyword evidence="3" id="KW-1185">Reference proteome</keyword>
<feature type="region of interest" description="Disordered" evidence="1">
    <location>
        <begin position="267"/>
        <end position="294"/>
    </location>
</feature>
<dbReference type="Proteomes" id="UP001292094">
    <property type="component" value="Unassembled WGS sequence"/>
</dbReference>
<dbReference type="AlphaFoldDB" id="A0AAE1PTP2"/>
<dbReference type="GO" id="GO:0071897">
    <property type="term" value="P:DNA biosynthetic process"/>
    <property type="evidence" value="ECO:0007669"/>
    <property type="project" value="UniProtKB-ARBA"/>
</dbReference>
<evidence type="ECO:0000313" key="3">
    <source>
        <dbReference type="Proteomes" id="UP001292094"/>
    </source>
</evidence>
<protein>
    <submittedName>
        <fullName evidence="2">Uncharacterized protein</fullName>
    </submittedName>
</protein>
<dbReference type="EMBL" id="JAWZYT010001334">
    <property type="protein sequence ID" value="KAK4313270.1"/>
    <property type="molecule type" value="Genomic_DNA"/>
</dbReference>
<organism evidence="2 3">
    <name type="scientific">Petrolisthes manimaculis</name>
    <dbReference type="NCBI Taxonomy" id="1843537"/>
    <lineage>
        <taxon>Eukaryota</taxon>
        <taxon>Metazoa</taxon>
        <taxon>Ecdysozoa</taxon>
        <taxon>Arthropoda</taxon>
        <taxon>Crustacea</taxon>
        <taxon>Multicrustacea</taxon>
        <taxon>Malacostraca</taxon>
        <taxon>Eumalacostraca</taxon>
        <taxon>Eucarida</taxon>
        <taxon>Decapoda</taxon>
        <taxon>Pleocyemata</taxon>
        <taxon>Anomura</taxon>
        <taxon>Galatheoidea</taxon>
        <taxon>Porcellanidae</taxon>
        <taxon>Petrolisthes</taxon>
    </lineage>
</organism>
<evidence type="ECO:0000256" key="1">
    <source>
        <dbReference type="SAM" id="MobiDB-lite"/>
    </source>
</evidence>
<reference evidence="2" key="1">
    <citation type="submission" date="2023-11" db="EMBL/GenBank/DDBJ databases">
        <title>Genome assemblies of two species of porcelain crab, Petrolisthes cinctipes and Petrolisthes manimaculis (Anomura: Porcellanidae).</title>
        <authorList>
            <person name="Angst P."/>
        </authorList>
    </citation>
    <scope>NUCLEOTIDE SEQUENCE</scope>
    <source>
        <strain evidence="2">PB745_02</strain>
        <tissue evidence="2">Gill</tissue>
    </source>
</reference>
<evidence type="ECO:0000313" key="2">
    <source>
        <dbReference type="EMBL" id="KAK4313270.1"/>
    </source>
</evidence>
<dbReference type="Gene3D" id="3.10.10.10">
    <property type="entry name" value="HIV Type 1 Reverse Transcriptase, subunit A, domain 1"/>
    <property type="match status" value="1"/>
</dbReference>